<evidence type="ECO:0008006" key="3">
    <source>
        <dbReference type="Google" id="ProtNLM"/>
    </source>
</evidence>
<dbReference type="Gene3D" id="3.30.530.70">
    <property type="entry name" value="Uncharacterised protein PF12723, DUF3809"/>
    <property type="match status" value="1"/>
</dbReference>
<comment type="caution">
    <text evidence="1">The sequence shown here is derived from an EMBL/GenBank/DDBJ whole genome shotgun (WGS) entry which is preliminary data.</text>
</comment>
<reference evidence="1 2" key="1">
    <citation type="submission" date="2018-08" db="EMBL/GenBank/DDBJ databases">
        <title>Meiothermus granaticius genome AF-68 sequencing project.</title>
        <authorList>
            <person name="Da Costa M.S."/>
            <person name="Albuquerque L."/>
            <person name="Raposo P."/>
            <person name="Froufe H.J.C."/>
            <person name="Barroso C.S."/>
            <person name="Egas C."/>
        </authorList>
    </citation>
    <scope>NUCLEOTIDE SEQUENCE [LARGE SCALE GENOMIC DNA]</scope>
    <source>
        <strain evidence="1 2">AF-68</strain>
    </source>
</reference>
<evidence type="ECO:0000313" key="2">
    <source>
        <dbReference type="Proteomes" id="UP000266178"/>
    </source>
</evidence>
<evidence type="ECO:0000313" key="1">
    <source>
        <dbReference type="EMBL" id="RIH92141.1"/>
    </source>
</evidence>
<dbReference type="InterPro" id="IPR024219">
    <property type="entry name" value="DUF3809"/>
</dbReference>
<dbReference type="EMBL" id="QWLB01000024">
    <property type="protein sequence ID" value="RIH92141.1"/>
    <property type="molecule type" value="Genomic_DNA"/>
</dbReference>
<accession>A0A399FBU2</accession>
<gene>
    <name evidence="1" type="ORF">Mgrana_01920</name>
</gene>
<keyword evidence="2" id="KW-1185">Reference proteome</keyword>
<dbReference type="Pfam" id="PF12723">
    <property type="entry name" value="DUF3809"/>
    <property type="match status" value="1"/>
</dbReference>
<proteinExistence type="predicted"/>
<dbReference type="OrthoDB" id="26158at2"/>
<dbReference type="Proteomes" id="UP000266178">
    <property type="component" value="Unassembled WGS sequence"/>
</dbReference>
<name>A0A399FBU2_9DEIN</name>
<protein>
    <recommendedName>
        <fullName evidence="3">Polyketide cyclase / dehydrase and lipid transport</fullName>
    </recommendedName>
</protein>
<dbReference type="AlphaFoldDB" id="A0A399FBU2"/>
<sequence>MILEKRLHLRLAVPPEHLLEPEQVFAGRPPFGRLERNGELLEGELVAEIPLLGDIHFPFRSRIVVEEEGSARLEPVPMEHGEFWVELAGAGRVMEGTIAYDLELRVHAGLPEGEKWGGRALRRMAEAAFERNLNRALEELGEARLSRE</sequence>
<dbReference type="RefSeq" id="WP_119357402.1">
    <property type="nucleotide sequence ID" value="NZ_BJXM01000005.1"/>
</dbReference>
<organism evidence="1 2">
    <name type="scientific">Meiothermus granaticius NBRC 107808</name>
    <dbReference type="NCBI Taxonomy" id="1227551"/>
    <lineage>
        <taxon>Bacteria</taxon>
        <taxon>Thermotogati</taxon>
        <taxon>Deinococcota</taxon>
        <taxon>Deinococci</taxon>
        <taxon>Thermales</taxon>
        <taxon>Thermaceae</taxon>
        <taxon>Meiothermus</taxon>
    </lineage>
</organism>